<dbReference type="KEGG" id="daur:Daura_06485"/>
<proteinExistence type="predicted"/>
<organism evidence="1 2">
    <name type="scientific">Dactylosporangium aurantiacum</name>
    <dbReference type="NCBI Taxonomy" id="35754"/>
    <lineage>
        <taxon>Bacteria</taxon>
        <taxon>Bacillati</taxon>
        <taxon>Actinomycetota</taxon>
        <taxon>Actinomycetes</taxon>
        <taxon>Micromonosporales</taxon>
        <taxon>Micromonosporaceae</taxon>
        <taxon>Dactylosporangium</taxon>
    </lineage>
</organism>
<gene>
    <name evidence="1" type="ORF">Daura_06485</name>
</gene>
<dbReference type="Proteomes" id="UP001058003">
    <property type="component" value="Chromosome"/>
</dbReference>
<dbReference type="AlphaFoldDB" id="A0A9Q9MNL8"/>
<evidence type="ECO:0000313" key="2">
    <source>
        <dbReference type="Proteomes" id="UP001058003"/>
    </source>
</evidence>
<keyword evidence="2" id="KW-1185">Reference proteome</keyword>
<sequence>MECHDDSDTALAESAPACTVPFDERAGCGVNVERLLSGERSLIGITFVTRSGGDLPHDITLDQALHLVVQVADAIRDARSSEVERLPLAG</sequence>
<name>A0A9Q9MNL8_9ACTN</name>
<evidence type="ECO:0000313" key="1">
    <source>
        <dbReference type="EMBL" id="UWZ55842.1"/>
    </source>
</evidence>
<dbReference type="EMBL" id="CP073767">
    <property type="protein sequence ID" value="UWZ55842.1"/>
    <property type="molecule type" value="Genomic_DNA"/>
</dbReference>
<reference evidence="1" key="1">
    <citation type="submission" date="2021-04" db="EMBL/GenBank/DDBJ databases">
        <title>Dactylosporangium aurantiacum NRRL B-8018 full assembly.</title>
        <authorList>
            <person name="Hartkoorn R.C."/>
            <person name="Beaudoing E."/>
            <person name="Hot D."/>
        </authorList>
    </citation>
    <scope>NUCLEOTIDE SEQUENCE</scope>
    <source>
        <strain evidence="1">NRRL B-8018</strain>
    </source>
</reference>
<protein>
    <submittedName>
        <fullName evidence="1">Uncharacterized protein</fullName>
    </submittedName>
</protein>
<dbReference type="RefSeq" id="WP_033362361.1">
    <property type="nucleotide sequence ID" value="NZ_CP073767.1"/>
</dbReference>
<accession>A0A9Q9MNL8</accession>